<dbReference type="Proteomes" id="UP000305095">
    <property type="component" value="Unassembled WGS sequence"/>
</dbReference>
<organism evidence="2 3">
    <name type="scientific">Bradyrhizobium elkanii</name>
    <dbReference type="NCBI Taxonomy" id="29448"/>
    <lineage>
        <taxon>Bacteria</taxon>
        <taxon>Pseudomonadati</taxon>
        <taxon>Pseudomonadota</taxon>
        <taxon>Alphaproteobacteria</taxon>
        <taxon>Hyphomicrobiales</taxon>
        <taxon>Nitrobacteraceae</taxon>
        <taxon>Bradyrhizobium</taxon>
    </lineage>
</organism>
<name>A0A4U6RI04_BRAEL</name>
<gene>
    <name evidence="2" type="ORF">FDV58_34200</name>
</gene>
<protein>
    <submittedName>
        <fullName evidence="2">Uncharacterized protein</fullName>
    </submittedName>
</protein>
<evidence type="ECO:0000313" key="2">
    <source>
        <dbReference type="EMBL" id="TKV74057.1"/>
    </source>
</evidence>
<feature type="region of interest" description="Disordered" evidence="1">
    <location>
        <begin position="40"/>
        <end position="61"/>
    </location>
</feature>
<evidence type="ECO:0000313" key="3">
    <source>
        <dbReference type="Proteomes" id="UP000305095"/>
    </source>
</evidence>
<reference evidence="2 3" key="1">
    <citation type="submission" date="2019-05" db="EMBL/GenBank/DDBJ databases">
        <title>Draft Genome of Bradyrhizobium elkanii strain SEMIA 938, Used in Commercial Inoculants for Lupinus spp. in Brazil.</title>
        <authorList>
            <person name="Hungria M."/>
            <person name="Delamuta J.R.M."/>
            <person name="Ribeiro R.A."/>
            <person name="Nogueira M.A."/>
        </authorList>
    </citation>
    <scope>NUCLEOTIDE SEQUENCE [LARGE SCALE GENOMIC DNA]</scope>
    <source>
        <strain evidence="2 3">Semia 938</strain>
    </source>
</reference>
<comment type="caution">
    <text evidence="2">The sequence shown here is derived from an EMBL/GenBank/DDBJ whole genome shotgun (WGS) entry which is preliminary data.</text>
</comment>
<proteinExistence type="predicted"/>
<dbReference type="AlphaFoldDB" id="A0A4U6RI04"/>
<evidence type="ECO:0000256" key="1">
    <source>
        <dbReference type="SAM" id="MobiDB-lite"/>
    </source>
</evidence>
<accession>A0A4U6RI04</accession>
<dbReference type="EMBL" id="SZZP01000028">
    <property type="protein sequence ID" value="TKV74057.1"/>
    <property type="molecule type" value="Genomic_DNA"/>
</dbReference>
<dbReference type="RefSeq" id="WP_210241909.1">
    <property type="nucleotide sequence ID" value="NZ_SZZP01000028.1"/>
</dbReference>
<sequence>MTLSELSEQNSTFPAILCSMHARAVSVTATMMVYKDLIHSKKDGSRMTSPPGPYGSGIGLQ</sequence>